<dbReference type="SMART" id="SM00086">
    <property type="entry name" value="PAC"/>
    <property type="match status" value="5"/>
</dbReference>
<feature type="domain" description="PAS" evidence="2">
    <location>
        <begin position="131"/>
        <end position="189"/>
    </location>
</feature>
<dbReference type="FunFam" id="3.20.20.450:FF:000001">
    <property type="entry name" value="Cyclic di-GMP phosphodiesterase yahA"/>
    <property type="match status" value="1"/>
</dbReference>
<feature type="domain" description="GGDEF" evidence="5">
    <location>
        <begin position="1015"/>
        <end position="1147"/>
    </location>
</feature>
<dbReference type="Proteomes" id="UP000286806">
    <property type="component" value="Unassembled WGS sequence"/>
</dbReference>
<dbReference type="InterPro" id="IPR000700">
    <property type="entry name" value="PAS-assoc_C"/>
</dbReference>
<dbReference type="GO" id="GO:0071111">
    <property type="term" value="F:cyclic-guanylate-specific phosphodiesterase activity"/>
    <property type="evidence" value="ECO:0007669"/>
    <property type="project" value="UniProtKB-EC"/>
</dbReference>
<dbReference type="PROSITE" id="PS50883">
    <property type="entry name" value="EAL"/>
    <property type="match status" value="1"/>
</dbReference>
<evidence type="ECO:0000259" key="2">
    <source>
        <dbReference type="PROSITE" id="PS50112"/>
    </source>
</evidence>
<feature type="domain" description="PAC" evidence="3">
    <location>
        <begin position="929"/>
        <end position="983"/>
    </location>
</feature>
<dbReference type="RefSeq" id="WP_124704311.1">
    <property type="nucleotide sequence ID" value="NZ_BGOW01000011.1"/>
</dbReference>
<dbReference type="InterPro" id="IPR013655">
    <property type="entry name" value="PAS_fold_3"/>
</dbReference>
<feature type="domain" description="PAC" evidence="3">
    <location>
        <begin position="209"/>
        <end position="262"/>
    </location>
</feature>
<dbReference type="Gene3D" id="3.30.450.20">
    <property type="entry name" value="PAS domain"/>
    <property type="match status" value="5"/>
</dbReference>
<dbReference type="SUPFAM" id="SSF141868">
    <property type="entry name" value="EAL domain-like"/>
    <property type="match status" value="1"/>
</dbReference>
<feature type="domain" description="PAS" evidence="2">
    <location>
        <begin position="858"/>
        <end position="904"/>
    </location>
</feature>
<dbReference type="EMBL" id="BGOW01000011">
    <property type="protein sequence ID" value="GBL45488.1"/>
    <property type="molecule type" value="Genomic_DNA"/>
</dbReference>
<dbReference type="NCBIfam" id="TIGR00229">
    <property type="entry name" value="sensory_box"/>
    <property type="match status" value="4"/>
</dbReference>
<dbReference type="InterPro" id="IPR013656">
    <property type="entry name" value="PAS_4"/>
</dbReference>
<feature type="domain" description="PAC" evidence="3">
    <location>
        <begin position="78"/>
        <end position="130"/>
    </location>
</feature>
<dbReference type="PROSITE" id="PS50887">
    <property type="entry name" value="GGDEF"/>
    <property type="match status" value="1"/>
</dbReference>
<proteinExistence type="predicted"/>
<dbReference type="CDD" id="cd01949">
    <property type="entry name" value="GGDEF"/>
    <property type="match status" value="1"/>
</dbReference>
<dbReference type="PANTHER" id="PTHR44757:SF2">
    <property type="entry name" value="BIOFILM ARCHITECTURE MAINTENANCE PROTEIN MBAA"/>
    <property type="match status" value="1"/>
</dbReference>
<dbReference type="Gene3D" id="3.30.70.270">
    <property type="match status" value="1"/>
</dbReference>
<feature type="domain" description="PAC" evidence="3">
    <location>
        <begin position="632"/>
        <end position="679"/>
    </location>
</feature>
<dbReference type="InterPro" id="IPR001610">
    <property type="entry name" value="PAC"/>
</dbReference>
<dbReference type="SUPFAM" id="SSF55785">
    <property type="entry name" value="PYP-like sensor domain (PAS domain)"/>
    <property type="match status" value="5"/>
</dbReference>
<dbReference type="InterPro" id="IPR001633">
    <property type="entry name" value="EAL_dom"/>
</dbReference>
<feature type="domain" description="EAL" evidence="4">
    <location>
        <begin position="1156"/>
        <end position="1410"/>
    </location>
</feature>
<dbReference type="Pfam" id="PF00990">
    <property type="entry name" value="GGDEF"/>
    <property type="match status" value="1"/>
</dbReference>
<evidence type="ECO:0000259" key="3">
    <source>
        <dbReference type="PROSITE" id="PS50113"/>
    </source>
</evidence>
<dbReference type="Pfam" id="PF08448">
    <property type="entry name" value="PAS_4"/>
    <property type="match status" value="1"/>
</dbReference>
<dbReference type="CDD" id="cd00130">
    <property type="entry name" value="PAS"/>
    <property type="match status" value="5"/>
</dbReference>
<gene>
    <name evidence="6" type="ORF">SFMTTN_1297</name>
</gene>
<dbReference type="Gene3D" id="3.30.450.40">
    <property type="match status" value="2"/>
</dbReference>
<keyword evidence="7" id="KW-1185">Reference proteome</keyword>
<dbReference type="SMART" id="SM00091">
    <property type="entry name" value="PAS"/>
    <property type="match status" value="5"/>
</dbReference>
<dbReference type="Pfam" id="PF13426">
    <property type="entry name" value="PAS_9"/>
    <property type="match status" value="3"/>
</dbReference>
<comment type="caution">
    <text evidence="6">The sequence shown here is derived from an EMBL/GenBank/DDBJ whole genome shotgun (WGS) entry which is preliminary data.</text>
</comment>
<dbReference type="Gene3D" id="3.20.20.450">
    <property type="entry name" value="EAL domain"/>
    <property type="match status" value="1"/>
</dbReference>
<protein>
    <submittedName>
        <fullName evidence="6">Diguanylate cyclase/phosphodiesterase</fullName>
    </submittedName>
</protein>
<dbReference type="InterPro" id="IPR029787">
    <property type="entry name" value="Nucleotide_cyclase"/>
</dbReference>
<reference evidence="6 7" key="1">
    <citation type="journal article" date="2019" name="Front. Microbiol.">
        <title>Genomes of Neutrophilic Sulfur-Oxidizing Chemolithoautotrophs Representing 9 Proteobacterial Species From 8 Genera.</title>
        <authorList>
            <person name="Watanabe T."/>
            <person name="Kojima H."/>
            <person name="Umezawa K."/>
            <person name="Hori C."/>
            <person name="Takasuka T.E."/>
            <person name="Kato Y."/>
            <person name="Fukui M."/>
        </authorList>
    </citation>
    <scope>NUCLEOTIDE SEQUENCE [LARGE SCALE GENOMIC DNA]</scope>
    <source>
        <strain evidence="6 7">TTN</strain>
    </source>
</reference>
<dbReference type="InterPro" id="IPR043128">
    <property type="entry name" value="Rev_trsase/Diguanyl_cyclase"/>
</dbReference>
<dbReference type="GO" id="GO:0071732">
    <property type="term" value="P:cellular response to nitric oxide"/>
    <property type="evidence" value="ECO:0007669"/>
    <property type="project" value="UniProtKB-ARBA"/>
</dbReference>
<dbReference type="NCBIfam" id="TIGR00254">
    <property type="entry name" value="GGDEF"/>
    <property type="match status" value="1"/>
</dbReference>
<evidence type="ECO:0000313" key="7">
    <source>
        <dbReference type="Proteomes" id="UP000286806"/>
    </source>
</evidence>
<dbReference type="InterPro" id="IPR000014">
    <property type="entry name" value="PAS"/>
</dbReference>
<dbReference type="InterPro" id="IPR029016">
    <property type="entry name" value="GAF-like_dom_sf"/>
</dbReference>
<feature type="domain" description="PAS" evidence="2">
    <location>
        <begin position="9"/>
        <end position="79"/>
    </location>
</feature>
<feature type="domain" description="PAS" evidence="2">
    <location>
        <begin position="560"/>
        <end position="604"/>
    </location>
</feature>
<name>A0A401JCU0_9PROT</name>
<comment type="catalytic activity">
    <reaction evidence="1">
        <text>3',3'-c-di-GMP + H2O = 5'-phosphoguanylyl(3'-&gt;5')guanosine + H(+)</text>
        <dbReference type="Rhea" id="RHEA:24902"/>
        <dbReference type="ChEBI" id="CHEBI:15377"/>
        <dbReference type="ChEBI" id="CHEBI:15378"/>
        <dbReference type="ChEBI" id="CHEBI:58754"/>
        <dbReference type="ChEBI" id="CHEBI:58805"/>
        <dbReference type="EC" id="3.1.4.52"/>
    </reaction>
    <physiologicalReaction direction="left-to-right" evidence="1">
        <dbReference type="Rhea" id="RHEA:24903"/>
    </physiologicalReaction>
</comment>
<dbReference type="Pfam" id="PF08447">
    <property type="entry name" value="PAS_3"/>
    <property type="match status" value="1"/>
</dbReference>
<dbReference type="InterPro" id="IPR003018">
    <property type="entry name" value="GAF"/>
</dbReference>
<dbReference type="PANTHER" id="PTHR44757">
    <property type="entry name" value="DIGUANYLATE CYCLASE DGCP"/>
    <property type="match status" value="1"/>
</dbReference>
<evidence type="ECO:0000256" key="1">
    <source>
        <dbReference type="ARBA" id="ARBA00051114"/>
    </source>
</evidence>
<dbReference type="Pfam" id="PF00563">
    <property type="entry name" value="EAL"/>
    <property type="match status" value="1"/>
</dbReference>
<dbReference type="Pfam" id="PF13185">
    <property type="entry name" value="GAF_2"/>
    <property type="match status" value="2"/>
</dbReference>
<dbReference type="CDD" id="cd01948">
    <property type="entry name" value="EAL"/>
    <property type="match status" value="1"/>
</dbReference>
<dbReference type="SMART" id="SM00267">
    <property type="entry name" value="GGDEF"/>
    <property type="match status" value="1"/>
</dbReference>
<dbReference type="SUPFAM" id="SSF55073">
    <property type="entry name" value="Nucleotide cyclase"/>
    <property type="match status" value="1"/>
</dbReference>
<dbReference type="FunFam" id="3.30.70.270:FF:000001">
    <property type="entry name" value="Diguanylate cyclase domain protein"/>
    <property type="match status" value="1"/>
</dbReference>
<evidence type="ECO:0000259" key="5">
    <source>
        <dbReference type="PROSITE" id="PS50887"/>
    </source>
</evidence>
<accession>A0A401JCU0</accession>
<evidence type="ECO:0000259" key="4">
    <source>
        <dbReference type="PROSITE" id="PS50883"/>
    </source>
</evidence>
<dbReference type="SMART" id="SM00065">
    <property type="entry name" value="GAF"/>
    <property type="match status" value="2"/>
</dbReference>
<dbReference type="InterPro" id="IPR035919">
    <property type="entry name" value="EAL_sf"/>
</dbReference>
<dbReference type="SUPFAM" id="SSF55781">
    <property type="entry name" value="GAF domain-like"/>
    <property type="match status" value="2"/>
</dbReference>
<dbReference type="InterPro" id="IPR052155">
    <property type="entry name" value="Biofilm_reg_signaling"/>
</dbReference>
<evidence type="ECO:0000313" key="6">
    <source>
        <dbReference type="EMBL" id="GBL45488.1"/>
    </source>
</evidence>
<dbReference type="OrthoDB" id="9813903at2"/>
<dbReference type="PROSITE" id="PS50113">
    <property type="entry name" value="PAC"/>
    <property type="match status" value="5"/>
</dbReference>
<dbReference type="PROSITE" id="PS50112">
    <property type="entry name" value="PAS"/>
    <property type="match status" value="4"/>
</dbReference>
<dbReference type="InterPro" id="IPR000160">
    <property type="entry name" value="GGDEF_dom"/>
</dbReference>
<dbReference type="InterPro" id="IPR035965">
    <property type="entry name" value="PAS-like_dom_sf"/>
</dbReference>
<dbReference type="SMART" id="SM00052">
    <property type="entry name" value="EAL"/>
    <property type="match status" value="1"/>
</dbReference>
<feature type="domain" description="PAC" evidence="3">
    <location>
        <begin position="507"/>
        <end position="559"/>
    </location>
</feature>
<sequence>MGKNTPPDKNADFRMIFDAISDAIFIVDSTGQILNANLTATLRYGYSTDELMQMNVSDLAAPQLRDEILPRLHKALDSAEQFEWIHRCKNGNELQVEIYSSPIIYLGERAILSSVRDISRRKKLESRLQDKTHMLERILETEPGTVYIFDLPEQKNIYVNRHWLTAFGYTHEEAQAMGSEVLQLFHPDDLPAISAKHAAWKDASNEEIRSIEYRIRDKQGVWHWLHSRETPFTRDEHGQVNQILGIAHDITRRKHMETLLDGQKQILEMIATGTPLPDTLTALVRLIEAQSPGMLGSILLLDADGIHVRHGAAPSLPAEFVAAVDGQPIGPCAGSCGTAAYRKQAVFVAEIATDPLWAAYKAAALPHGLHACWSTPIFDKQQRVLGTFAMYYRQPGLPQPEHLRLIDTATHTAAIAIIHHRTETALKAGKERLRKLIDGLGPETFLGLMTTDGTLIEANRLALAAGGLKPADVLGKPFEHTYWWSYSESVQQQLRAAIERAALGESSRYDVQVRAAENQFIIIDFSLHPLRDETGKVEFLVPSANVITERKRAEVALQESEARYRLLFEYTPSGIVIADPESYYLDANESMCRMLGYTRDELIGLHASDIVFQAEIQYIEPALQAIKTENHYLREWRLRRKDGSTFAAEVTATTMPDGNLLGIIRDITERKLAEAQVLRLTQLYAALSQCNQAIVRCACEAELLPQVCRDAVVFGGMKMAWIGMLDEASKLIKPVASFGIGIEFLEGIEVSVDANKPSGLGPTGTAMRGNKPYWCQDFHQDPATAAWRNGGAKFGWRAMASLPLHRNGVAVGAFILYSDTVNAFDKAAQDLLVEMAMDIGFALDRFDNEAERRREQDQLRKLSQTVEQSPNVILITDLDARIEYVNTAFVKTTGYSSDEVIGKNPRLLKSGKTPRTTYDSMWDCLNRGESWQGELFNKRKDGTEYIESVYISPMREDSGQITHYLGIKEDITERKYAEERIQYLANFDVLTGLPNRIQLAEHLKYALSLAKRSNGYLALMFIDLDRFKDINDTLGHSIGDAFLIEAARRLQSVLREEDTASRMGGDEFILMLPGCDAVGAAQVAQKLLHAISEPYLINLYDLVITASIGIALYPYDGVDLETLSKSADTAMYRAKQDGRNGYCFFTAEMQARTTRNLQLINALRHALERDQLQVYYQPQVSMRDPHITGAEALLRWQHPEFGMISPEEFIPAAEDSGLILTIGEWVLRTAVQQLKQWIDNGQEPMIISVNLSAVQFRHPGLPDLVTNILNEAQLPAQYLELELTEGVAMQDPPGAIAMMNKLHERGIRMSIDDFGTGYSSLSYLKKFKVYKLKIDQSFVRDISTDLEDKAIVAAIISMAKSLGLQTIAEGVETAEQLEFLSAQGCDEVQGYFYSKPLPAAQFAAFAENAKLALIKL</sequence>
<organism evidence="6 7">
    <name type="scientific">Sulfuriferula multivorans</name>
    <dbReference type="NCBI Taxonomy" id="1559896"/>
    <lineage>
        <taxon>Bacteria</taxon>
        <taxon>Pseudomonadati</taxon>
        <taxon>Pseudomonadota</taxon>
        <taxon>Betaproteobacteria</taxon>
        <taxon>Nitrosomonadales</taxon>
        <taxon>Sulfuricellaceae</taxon>
        <taxon>Sulfuriferula</taxon>
    </lineage>
</organism>